<keyword evidence="4" id="KW-1185">Reference proteome</keyword>
<sequence length="123" mass="14413">MTQQDNNAFAERDYRRMINDPDYRQRLIEDPKGTLSETTGYAFQQDVRVEVIEQEPDTICMMIPIKPKGTEAQVEQALHKSTERTFDLLFSSGIGGYFIPSDKLKWVLRDMRRSWIRKLGLKL</sequence>
<dbReference type="Proteomes" id="UP000183371">
    <property type="component" value="Unassembled WGS sequence"/>
</dbReference>
<dbReference type="EMBL" id="FPBD01000008">
    <property type="protein sequence ID" value="SFU10154.1"/>
    <property type="molecule type" value="Genomic_DNA"/>
</dbReference>
<dbReference type="AlphaFoldDB" id="A0A1I7DET0"/>
<name>A0A1I7DET0_9HYPH</name>
<dbReference type="GO" id="GO:0046914">
    <property type="term" value="F:transition metal ion binding"/>
    <property type="evidence" value="ECO:0007669"/>
    <property type="project" value="InterPro"/>
</dbReference>
<dbReference type="InterPro" id="IPR036648">
    <property type="entry name" value="CN_Hdrase_a/SCN_Hdrase_g_sf"/>
</dbReference>
<dbReference type="RefSeq" id="WP_054783783.1">
    <property type="nucleotide sequence ID" value="NZ_FPBD01000008.1"/>
</dbReference>
<evidence type="ECO:0000256" key="1">
    <source>
        <dbReference type="ARBA" id="ARBA00022723"/>
    </source>
</evidence>
<evidence type="ECO:0000313" key="4">
    <source>
        <dbReference type="Proteomes" id="UP000183371"/>
    </source>
</evidence>
<dbReference type="GO" id="GO:0003824">
    <property type="term" value="F:catalytic activity"/>
    <property type="evidence" value="ECO:0007669"/>
    <property type="project" value="InterPro"/>
</dbReference>
<proteinExistence type="predicted"/>
<accession>A0A1I7DET0</accession>
<keyword evidence="1" id="KW-0479">Metal-binding</keyword>
<dbReference type="InterPro" id="IPR004232">
    <property type="entry name" value="CN_Hdrtase_a/SCN_Hdrlase_g"/>
</dbReference>
<dbReference type="Gene3D" id="3.90.330.10">
    <property type="entry name" value="Nitrile hydratase alpha /Thiocyanate hydrolase gamma"/>
    <property type="match status" value="1"/>
</dbReference>
<evidence type="ECO:0000259" key="2">
    <source>
        <dbReference type="Pfam" id="PF02979"/>
    </source>
</evidence>
<feature type="domain" description="Nitrile hydratase alpha/Thiocyanate hydrolase gamma" evidence="2">
    <location>
        <begin position="20"/>
        <end position="80"/>
    </location>
</feature>
<dbReference type="Pfam" id="PF02979">
    <property type="entry name" value="NHase_alpha"/>
    <property type="match status" value="1"/>
</dbReference>
<protein>
    <submittedName>
        <fullName evidence="3">Nitrile hydratase, alpha chain</fullName>
    </submittedName>
</protein>
<gene>
    <name evidence="3" type="ORF">SAMN05444141_108246</name>
</gene>
<evidence type="ECO:0000313" key="3">
    <source>
        <dbReference type="EMBL" id="SFU10154.1"/>
    </source>
</evidence>
<dbReference type="SUPFAM" id="SSF56209">
    <property type="entry name" value="Nitrile hydratase alpha chain"/>
    <property type="match status" value="1"/>
</dbReference>
<reference evidence="4" key="1">
    <citation type="submission" date="2016-10" db="EMBL/GenBank/DDBJ databases">
        <authorList>
            <person name="Varghese N."/>
            <person name="Submissions S."/>
        </authorList>
    </citation>
    <scope>NUCLEOTIDE SEQUENCE [LARGE SCALE GENOMIC DNA]</scope>
    <source>
        <strain evidence="4">DSM 17465</strain>
    </source>
</reference>
<organism evidence="3 4">
    <name type="scientific">Pseudovibrio denitrificans</name>
    <dbReference type="NCBI Taxonomy" id="258256"/>
    <lineage>
        <taxon>Bacteria</taxon>
        <taxon>Pseudomonadati</taxon>
        <taxon>Pseudomonadota</taxon>
        <taxon>Alphaproteobacteria</taxon>
        <taxon>Hyphomicrobiales</taxon>
        <taxon>Stappiaceae</taxon>
        <taxon>Pseudovibrio</taxon>
    </lineage>
</organism>